<dbReference type="EMBL" id="GEDC01014644">
    <property type="protein sequence ID" value="JAS22654.1"/>
    <property type="molecule type" value="Transcribed_RNA"/>
</dbReference>
<dbReference type="PANTHER" id="PTHR46591:SF1">
    <property type="entry name" value="ZINC FINGER FYVE DOMAIN-CONTAINING PROTEIN 26"/>
    <property type="match status" value="1"/>
</dbReference>
<dbReference type="InterPro" id="IPR028730">
    <property type="entry name" value="ZFYVE26"/>
</dbReference>
<dbReference type="GO" id="GO:0032465">
    <property type="term" value="P:regulation of cytokinesis"/>
    <property type="evidence" value="ECO:0007669"/>
    <property type="project" value="TreeGrafter"/>
</dbReference>
<gene>
    <name evidence="2" type="ORF">g.22938</name>
</gene>
<dbReference type="GO" id="GO:0000724">
    <property type="term" value="P:double-strand break repair via homologous recombination"/>
    <property type="evidence" value="ECO:0007669"/>
    <property type="project" value="InterPro"/>
</dbReference>
<feature type="domain" description="DUF547" evidence="1">
    <location>
        <begin position="1174"/>
        <end position="1301"/>
    </location>
</feature>
<feature type="non-terminal residue" evidence="2">
    <location>
        <position position="1734"/>
    </location>
</feature>
<dbReference type="InterPro" id="IPR006869">
    <property type="entry name" value="DUF547"/>
</dbReference>
<accession>A0A1B6DAD2</accession>
<dbReference type="GO" id="GO:0005813">
    <property type="term" value="C:centrosome"/>
    <property type="evidence" value="ECO:0007669"/>
    <property type="project" value="TreeGrafter"/>
</dbReference>
<dbReference type="GO" id="GO:0000281">
    <property type="term" value="P:mitotic cytokinesis"/>
    <property type="evidence" value="ECO:0007669"/>
    <property type="project" value="InterPro"/>
</dbReference>
<organism evidence="2">
    <name type="scientific">Clastoptera arizonana</name>
    <name type="common">Arizona spittle bug</name>
    <dbReference type="NCBI Taxonomy" id="38151"/>
    <lineage>
        <taxon>Eukaryota</taxon>
        <taxon>Metazoa</taxon>
        <taxon>Ecdysozoa</taxon>
        <taxon>Arthropoda</taxon>
        <taxon>Hexapoda</taxon>
        <taxon>Insecta</taxon>
        <taxon>Pterygota</taxon>
        <taxon>Neoptera</taxon>
        <taxon>Paraneoptera</taxon>
        <taxon>Hemiptera</taxon>
        <taxon>Auchenorrhyncha</taxon>
        <taxon>Cercopoidea</taxon>
        <taxon>Clastopteridae</taxon>
        <taxon>Clastoptera</taxon>
    </lineage>
</organism>
<dbReference type="Pfam" id="PF04784">
    <property type="entry name" value="DUF547"/>
    <property type="match status" value="1"/>
</dbReference>
<reference evidence="2" key="1">
    <citation type="submission" date="2015-12" db="EMBL/GenBank/DDBJ databases">
        <title>De novo transcriptome assembly of four potential Pierce s Disease insect vectors from Arizona vineyards.</title>
        <authorList>
            <person name="Tassone E.E."/>
        </authorList>
    </citation>
    <scope>NUCLEOTIDE SEQUENCE</scope>
</reference>
<evidence type="ECO:0000259" key="1">
    <source>
        <dbReference type="Pfam" id="PF04784"/>
    </source>
</evidence>
<sequence length="1734" mass="200650">MDKMDSSVENRFSYFFRNNFWKITEILLKNSLEVTEEISQSIESWLAKILNQIDIKNGEINMLKEDWQKSWYITQFLHCLYNVRKETLFSHLQPTLDLRRQELLLQYIIRGLDCKILINVKDVSHFTDKKFQVELINQLPTKINKNTYNVLCKALINSPCYTLTLLSLLKSHYSSHDISFHSGKVYDDSMVYILENLRYDKDFCENMNSLIMIVMLSLDFNREMEQSISESLKKAYSVKNWPFRQLLIITSYCKCSKLYQKLIDLHDKMFIRERNVINFNDVKTVQNIYTNVIKKHGIVCIQEIFTRIIKGRTHWIEDIVVLCSQLILNSELHKVEECMLNPLYGNLWLVIIMDLWKHSSGNLKILSIICPILDVCKKIYPDIYSKLCEVLYKIKFAIDWLNSQNNKNEINLNTLLSLMAKHKILYVLKNVIDLKKIEYIKLEEFVYKMNTFGSLGINLEEDMNILKGFTVLHSTFNIILQAAQIDKSLRSVRNEIQHEEIMKQYNEIVKTKLKSLIYIIEDLQPILRLEILEDLFSLLFLRQDDMDNGLLNDFILYDKDTKHQTKFTSFSRQSKKILLTSSSFPPAQTCKKKNYSESGQRKLSIKRVKDDARKHFLCNFWFIEDLITIIVKLIPPADSLNEYHFRLSRLNQAVNDAKWKLNLLANARVCLRDKYQNIQNYEDFWYLHKVDTSGSDEDLNESYTPRKFSERCGRSNSLGNSIESYYSNLGELKCKFTTNNKGYKFLNYKSCCGIFNIMLSSPSSLICFFLAKGDITSSENIVQKFALEESPLNYEIQFLKLFNELKEKLLFTTYTQNYTHIKKENTIQAINEAATAGFFVTTIASLLNNFFSTAQLPVGFGDKGELVLDLALTFNFSNSHSKHLLNLANDYFSNSSHIYSELFETLHKKLHNIVMAEEHLYEGTIPLLLINPFFPLHNYQTFKNIYMFWKVFKKSLEALHSSLNSSEYQESSSLYITLAICGSNYEGLMKTTRESVILNNFQGLFLIYTTILYQLVKNSIFLMDHWGSYQEFEDHFKFETNFSLINMNLKQLFVTMVFDYNSDPEKLDVTTQCLGIDLVQYLIQNCTPRFYVTNHIYNSPLIVLNKDNDQNKDFQGSNSPYHVTTYLLEKLVKVLDGSNIYKGGKENLMNNPDVLQILQETSILAKINLNCLSSEDQNLAFLINLSNLMWLHGIILLEYSEPGFGLVSSSLTLRTTTSSSVGYLVGELGFVSITRIWATLLPSSLLVHNIIGSVSPVNIQVSSDPRVLFSLCQPYKLTPKLQVFNSELLDSQLEICMQDYIKNTTRITNSTIHIPVLLHTYVNYLINSQSPESDVCQDSVSNFASGKNSSFKECLKEVLMVQLDISGINIEIMKETEFCIRLNYSSNICKNSIHDVHQPYWKDCVLSQSLMQFFTKRSHILSILIEKLHLIEEAEETGVIKTSLSAFERFLNSKSIIKLAEILEDSQIMAVLQTFIPEKNLWSWFDQIIITNNWEAILAMINLLTDYQLKTDSRITNFKDDILVHLSCQSNGWKFCLCIKNELKMASSALLYLNKWPGDGCIDVLKTLISGQPKLPYLTHAKAQEMLNIVTLCQKIANVIKIGHWKLVHESDPWNILELLLDSDNVCIALEWANYNKIPQGELTSACLFLVRCFILGLFEKGLETDAVQILSNIETDQAIQICEHIVNTATSLNSLQQTSTFLMQSKILPSQKNCFLDIGVQMLAALPWQEQLW</sequence>
<evidence type="ECO:0000313" key="2">
    <source>
        <dbReference type="EMBL" id="JAS22654.1"/>
    </source>
</evidence>
<proteinExistence type="predicted"/>
<dbReference type="PANTHER" id="PTHR46591">
    <property type="entry name" value="ZINC FINGER FYVE DOMAIN-CONTAINING PROTEIN 26"/>
    <property type="match status" value="1"/>
</dbReference>
<protein>
    <recommendedName>
        <fullName evidence="1">DUF547 domain-containing protein</fullName>
    </recommendedName>
</protein>
<name>A0A1B6DAD2_9HEMI</name>
<dbReference type="GO" id="GO:0032266">
    <property type="term" value="F:phosphatidylinositol-3-phosphate binding"/>
    <property type="evidence" value="ECO:0007669"/>
    <property type="project" value="InterPro"/>
</dbReference>
<dbReference type="GO" id="GO:0005765">
    <property type="term" value="C:lysosomal membrane"/>
    <property type="evidence" value="ECO:0007669"/>
    <property type="project" value="TreeGrafter"/>
</dbReference>
<dbReference type="GO" id="GO:0030496">
    <property type="term" value="C:midbody"/>
    <property type="evidence" value="ECO:0007669"/>
    <property type="project" value="TreeGrafter"/>
</dbReference>